<keyword evidence="1" id="KW-1133">Transmembrane helix</keyword>
<dbReference type="EMBL" id="CP046522">
    <property type="protein sequence ID" value="QGU95240.1"/>
    <property type="molecule type" value="Genomic_DNA"/>
</dbReference>
<accession>A0A6I6ESL4</accession>
<dbReference type="AlphaFoldDB" id="A0A6I6ESL4"/>
<evidence type="ECO:0000313" key="3">
    <source>
        <dbReference type="Proteomes" id="UP000422764"/>
    </source>
</evidence>
<keyword evidence="1" id="KW-0812">Transmembrane</keyword>
<dbReference type="InterPro" id="IPR014226">
    <property type="entry name" value="Spore_IM_YlbJ"/>
</dbReference>
<sequence length="404" mass="44929">MIIIFSLLLILSLIVFLTFSLIKSKNIGFSKNLLVTFICTVFILNIVFNPKVSLSSALDGGKLFLSSVFVSIFPFLVLINIMLSYDGVNIYSKLLGSILCKPFKLPKNCSVVLIISILCGYPLGAKYASDLYEKKLIDFKTCERLISIASNPSPIFVLGAVGTSMLNSPSIGFLLLLSCYLSCIIMGFIIPPNNSLYSTYKNNQIQQSSVHNTSTLGDILKDSIDNAFKTSFSIGGFIVFFSVLTAIIKNNILFDIVFQKLSSILNFEKIAFQSFFLGLLEMTNGCNLVSSLNISNMYKTIIISFLLGFSGLSIISQTCSITYKINLPLERYIRRKFIQGIICSIIASILYSLDIFKTSMSTSTLESFKYSNFNLNSNIFIIQVVILITPIFLAKLLRLFNRTS</sequence>
<proteinExistence type="predicted"/>
<reference evidence="2 3" key="1">
    <citation type="submission" date="2019-12" db="EMBL/GenBank/DDBJ databases">
        <title>Genome sequenceing of Clostridium bovifaecis.</title>
        <authorList>
            <person name="Yao Y."/>
        </authorList>
    </citation>
    <scope>NUCLEOTIDE SEQUENCE [LARGE SCALE GENOMIC DNA]</scope>
    <source>
        <strain evidence="2 3">BXX</strain>
    </source>
</reference>
<name>A0A6I6ESL4_9CLOT</name>
<protein>
    <submittedName>
        <fullName evidence="2">Sporulation integral membrane protein YlbJ</fullName>
    </submittedName>
</protein>
<evidence type="ECO:0000256" key="1">
    <source>
        <dbReference type="SAM" id="Phobius"/>
    </source>
</evidence>
<dbReference type="Proteomes" id="UP000422764">
    <property type="component" value="Chromosome"/>
</dbReference>
<organism evidence="2 3">
    <name type="scientific">Clostridium bovifaecis</name>
    <dbReference type="NCBI Taxonomy" id="2184719"/>
    <lineage>
        <taxon>Bacteria</taxon>
        <taxon>Bacillati</taxon>
        <taxon>Bacillota</taxon>
        <taxon>Clostridia</taxon>
        <taxon>Eubacteriales</taxon>
        <taxon>Clostridiaceae</taxon>
        <taxon>Clostridium</taxon>
    </lineage>
</organism>
<dbReference type="NCBIfam" id="TIGR02871">
    <property type="entry name" value="spore_ylbJ"/>
    <property type="match status" value="1"/>
</dbReference>
<feature type="transmembrane region" description="Helical" evidence="1">
    <location>
        <begin position="171"/>
        <end position="191"/>
    </location>
</feature>
<keyword evidence="1" id="KW-0472">Membrane</keyword>
<feature type="transmembrane region" description="Helical" evidence="1">
    <location>
        <begin position="376"/>
        <end position="397"/>
    </location>
</feature>
<gene>
    <name evidence="2" type="primary">ylbJ</name>
    <name evidence="2" type="ORF">GOM49_09190</name>
</gene>
<feature type="transmembrane region" description="Helical" evidence="1">
    <location>
        <begin position="34"/>
        <end position="52"/>
    </location>
</feature>
<feature type="transmembrane region" description="Helical" evidence="1">
    <location>
        <begin position="230"/>
        <end position="248"/>
    </location>
</feature>
<feature type="transmembrane region" description="Helical" evidence="1">
    <location>
        <begin position="297"/>
        <end position="316"/>
    </location>
</feature>
<keyword evidence="3" id="KW-1185">Reference proteome</keyword>
<feature type="transmembrane region" description="Helical" evidence="1">
    <location>
        <begin position="64"/>
        <end position="85"/>
    </location>
</feature>
<feature type="transmembrane region" description="Helical" evidence="1">
    <location>
        <begin position="337"/>
        <end position="356"/>
    </location>
</feature>
<evidence type="ECO:0000313" key="2">
    <source>
        <dbReference type="EMBL" id="QGU95240.1"/>
    </source>
</evidence>